<keyword evidence="2" id="KW-1185">Reference proteome</keyword>
<comment type="caution">
    <text evidence="1">The sequence shown here is derived from an EMBL/GenBank/DDBJ whole genome shotgun (WGS) entry which is preliminary data.</text>
</comment>
<dbReference type="AlphaFoldDB" id="A0ABD1UYG2"/>
<proteinExistence type="predicted"/>
<dbReference type="Proteomes" id="UP001604277">
    <property type="component" value="Unassembled WGS sequence"/>
</dbReference>
<sequence>MVDMNINLHLPSKYINYFDNSLEIINEAEKAAEKDIWSLIQFTENLHCQHGTEHYSMEILLNKLYVMRMVAELWINRIYALANGLRKLALNKYKMDNQKTHFLNINITSKQLFEQTTIYNLKEFEIVEYKNVSFTV</sequence>
<reference evidence="2" key="1">
    <citation type="submission" date="2024-07" db="EMBL/GenBank/DDBJ databases">
        <title>Two chromosome-level genome assemblies of Korean endemic species Abeliophyllum distichum and Forsythia ovata (Oleaceae).</title>
        <authorList>
            <person name="Jang H."/>
        </authorList>
    </citation>
    <scope>NUCLEOTIDE SEQUENCE [LARGE SCALE GENOMIC DNA]</scope>
</reference>
<organism evidence="1 2">
    <name type="scientific">Forsythia ovata</name>
    <dbReference type="NCBI Taxonomy" id="205694"/>
    <lineage>
        <taxon>Eukaryota</taxon>
        <taxon>Viridiplantae</taxon>
        <taxon>Streptophyta</taxon>
        <taxon>Embryophyta</taxon>
        <taxon>Tracheophyta</taxon>
        <taxon>Spermatophyta</taxon>
        <taxon>Magnoliopsida</taxon>
        <taxon>eudicotyledons</taxon>
        <taxon>Gunneridae</taxon>
        <taxon>Pentapetalae</taxon>
        <taxon>asterids</taxon>
        <taxon>lamiids</taxon>
        <taxon>Lamiales</taxon>
        <taxon>Oleaceae</taxon>
        <taxon>Forsythieae</taxon>
        <taxon>Forsythia</taxon>
    </lineage>
</organism>
<evidence type="ECO:0000313" key="1">
    <source>
        <dbReference type="EMBL" id="KAL2530100.1"/>
    </source>
</evidence>
<evidence type="ECO:0000313" key="2">
    <source>
        <dbReference type="Proteomes" id="UP001604277"/>
    </source>
</evidence>
<protein>
    <recommendedName>
        <fullName evidence="3">Reverse transcriptase N-terminal domain-containing protein</fullName>
    </recommendedName>
</protein>
<name>A0ABD1UYG2_9LAMI</name>
<dbReference type="EMBL" id="JBFOLJ010000006">
    <property type="protein sequence ID" value="KAL2530100.1"/>
    <property type="molecule type" value="Genomic_DNA"/>
</dbReference>
<evidence type="ECO:0008006" key="3">
    <source>
        <dbReference type="Google" id="ProtNLM"/>
    </source>
</evidence>
<gene>
    <name evidence="1" type="ORF">Fot_22701</name>
</gene>
<accession>A0ABD1UYG2</accession>